<name>J9GYK5_9ZZZZ</name>
<dbReference type="AlphaFoldDB" id="J9GYK5"/>
<comment type="caution">
    <text evidence="1">The sequence shown here is derived from an EMBL/GenBank/DDBJ whole genome shotgun (WGS) entry which is preliminary data.</text>
</comment>
<evidence type="ECO:0000313" key="1">
    <source>
        <dbReference type="EMBL" id="EJX05935.1"/>
    </source>
</evidence>
<gene>
    <name evidence="1" type="ORF">EVA_05961</name>
</gene>
<proteinExistence type="predicted"/>
<accession>J9GYK5</accession>
<dbReference type="EMBL" id="AMCI01001324">
    <property type="protein sequence ID" value="EJX05935.1"/>
    <property type="molecule type" value="Genomic_DNA"/>
</dbReference>
<sequence>MRFATFVLTFFQAFHIHMRILRLNHSSVSSRRRFILAR</sequence>
<organism evidence="1">
    <name type="scientific">gut metagenome</name>
    <dbReference type="NCBI Taxonomy" id="749906"/>
    <lineage>
        <taxon>unclassified sequences</taxon>
        <taxon>metagenomes</taxon>
        <taxon>organismal metagenomes</taxon>
    </lineage>
</organism>
<protein>
    <submittedName>
        <fullName evidence="1">Uncharacterized protein</fullName>
    </submittedName>
</protein>
<reference evidence="1" key="1">
    <citation type="journal article" date="2012" name="PLoS ONE">
        <title>Gene sets for utilization of primary and secondary nutrition supplies in the distal gut of endangered iberian lynx.</title>
        <authorList>
            <person name="Alcaide M."/>
            <person name="Messina E."/>
            <person name="Richter M."/>
            <person name="Bargiela R."/>
            <person name="Peplies J."/>
            <person name="Huws S.A."/>
            <person name="Newbold C.J."/>
            <person name="Golyshin P.N."/>
            <person name="Simon M.A."/>
            <person name="Lopez G."/>
            <person name="Yakimov M.M."/>
            <person name="Ferrer M."/>
        </authorList>
    </citation>
    <scope>NUCLEOTIDE SEQUENCE</scope>
</reference>